<dbReference type="GO" id="GO:0016763">
    <property type="term" value="F:pentosyltransferase activity"/>
    <property type="evidence" value="ECO:0007669"/>
    <property type="project" value="TreeGrafter"/>
</dbReference>
<dbReference type="Pfam" id="PF13231">
    <property type="entry name" value="PMT_2"/>
    <property type="match status" value="1"/>
</dbReference>
<evidence type="ECO:0000256" key="4">
    <source>
        <dbReference type="ARBA" id="ARBA00022679"/>
    </source>
</evidence>
<feature type="transmembrane region" description="Helical" evidence="8">
    <location>
        <begin position="12"/>
        <end position="29"/>
    </location>
</feature>
<dbReference type="InterPro" id="IPR050297">
    <property type="entry name" value="LipidA_mod_glycosyltrf_83"/>
</dbReference>
<keyword evidence="11" id="KW-1185">Reference proteome</keyword>
<evidence type="ECO:0000256" key="7">
    <source>
        <dbReference type="ARBA" id="ARBA00023136"/>
    </source>
</evidence>
<sequence length="640" mass="74921">MSIKSYIAQNKLLVLIIILAGILRFWNFFEIPLTHDEVSALNRTHFDHFSDLIEYGVKVDTHPPGVQVFTYLWVQTFGYEQWVVKLPFILMGLGSLLLAYSIFRRWSNQTVALLIISLMATLQFTVMYSQIARPYVSGMFLVLCMVYFWDRLVNRPEKNFWRNLILTGVFGAACGYNHHFTLLATFLIGVTGVFFIDKKYLVRYLTLAILITLLYLPNLSIFLHQLDRGGVGEWLGAPTPHYTLEFFQYASNHSVLLRLVIVLLIAVGIYNYNPNNKKALKWVWVSGAWFFMVFAIGYIYSVYRNPVLQHSMLIFFFPFLLFALFGWMPDLKKKTQVYLVLLVLFAGTASLSIHRKHFEIFYANRYFQMKEDAAHCDQDRTCFVFATYTHFLDMNFPRAINFPSNYLAWEENVNTIQEFEEYLINSDKDQLFLGHVEHFPKELIAIAHYYYPNLKWVKYTSGAASYLFSRGWKYQDLSYQEIDVLNVLINTSVPDKINFNPNNVSSNQSYLDTNEWSVGLEDIAMYGIEHDYDLLSVMAKVKLSKPSQNITLVAEFPEMRGLEPVYWAGESSNKYFFNPQDSTVVIHTTFSFDNVYSKTKFFPSLKTFIWNIDKQPFTLLEYKIKFFEGNRNKYSLWEDF</sequence>
<dbReference type="RefSeq" id="WP_258542820.1">
    <property type="nucleotide sequence ID" value="NZ_OU015584.1"/>
</dbReference>
<dbReference type="Proteomes" id="UP000683507">
    <property type="component" value="Chromosome"/>
</dbReference>
<feature type="transmembrane region" description="Helical" evidence="8">
    <location>
        <begin position="110"/>
        <end position="129"/>
    </location>
</feature>
<keyword evidence="2" id="KW-1003">Cell membrane</keyword>
<evidence type="ECO:0000256" key="6">
    <source>
        <dbReference type="ARBA" id="ARBA00022989"/>
    </source>
</evidence>
<keyword evidence="7 8" id="KW-0472">Membrane</keyword>
<accession>A0A916JP39</accession>
<dbReference type="InterPro" id="IPR038731">
    <property type="entry name" value="RgtA/B/C-like"/>
</dbReference>
<feature type="transmembrane region" description="Helical" evidence="8">
    <location>
        <begin position="202"/>
        <end position="223"/>
    </location>
</feature>
<keyword evidence="6 8" id="KW-1133">Transmembrane helix</keyword>
<keyword evidence="3" id="KW-0328">Glycosyltransferase</keyword>
<dbReference type="PANTHER" id="PTHR33908:SF11">
    <property type="entry name" value="MEMBRANE PROTEIN"/>
    <property type="match status" value="1"/>
</dbReference>
<gene>
    <name evidence="10" type="ORF">CRYO30217_02602</name>
</gene>
<evidence type="ECO:0000256" key="1">
    <source>
        <dbReference type="ARBA" id="ARBA00004651"/>
    </source>
</evidence>
<dbReference type="AlphaFoldDB" id="A0A916JP39"/>
<feature type="transmembrane region" description="Helical" evidence="8">
    <location>
        <begin position="335"/>
        <end position="353"/>
    </location>
</feature>
<evidence type="ECO:0000313" key="11">
    <source>
        <dbReference type="Proteomes" id="UP000683507"/>
    </source>
</evidence>
<protein>
    <recommendedName>
        <fullName evidence="9">Glycosyltransferase RgtA/B/C/D-like domain-containing protein</fullName>
    </recommendedName>
</protein>
<dbReference type="KEGG" id="ptan:CRYO30217_02602"/>
<evidence type="ECO:0000256" key="2">
    <source>
        <dbReference type="ARBA" id="ARBA00022475"/>
    </source>
</evidence>
<evidence type="ECO:0000256" key="5">
    <source>
        <dbReference type="ARBA" id="ARBA00022692"/>
    </source>
</evidence>
<dbReference type="GO" id="GO:0005886">
    <property type="term" value="C:plasma membrane"/>
    <property type="evidence" value="ECO:0007669"/>
    <property type="project" value="UniProtKB-SubCell"/>
</dbReference>
<feature type="domain" description="Glycosyltransferase RgtA/B/C/D-like" evidence="9">
    <location>
        <begin position="62"/>
        <end position="219"/>
    </location>
</feature>
<reference evidence="10" key="1">
    <citation type="submission" date="2021-04" db="EMBL/GenBank/DDBJ databases">
        <authorList>
            <person name="Rodrigo-Torres L."/>
            <person name="Arahal R. D."/>
            <person name="Lucena T."/>
        </authorList>
    </citation>
    <scope>NUCLEOTIDE SEQUENCE</scope>
    <source>
        <strain evidence="10">AS29M-1</strain>
    </source>
</reference>
<keyword evidence="4" id="KW-0808">Transferase</keyword>
<evidence type="ECO:0000259" key="9">
    <source>
        <dbReference type="Pfam" id="PF13231"/>
    </source>
</evidence>
<dbReference type="PANTHER" id="PTHR33908">
    <property type="entry name" value="MANNOSYLTRANSFERASE YKCB-RELATED"/>
    <property type="match status" value="1"/>
</dbReference>
<evidence type="ECO:0000256" key="3">
    <source>
        <dbReference type="ARBA" id="ARBA00022676"/>
    </source>
</evidence>
<organism evidence="10 11">
    <name type="scientific">Parvicella tangerina</name>
    <dbReference type="NCBI Taxonomy" id="2829795"/>
    <lineage>
        <taxon>Bacteria</taxon>
        <taxon>Pseudomonadati</taxon>
        <taxon>Bacteroidota</taxon>
        <taxon>Flavobacteriia</taxon>
        <taxon>Flavobacteriales</taxon>
        <taxon>Parvicellaceae</taxon>
        <taxon>Parvicella</taxon>
    </lineage>
</organism>
<keyword evidence="5 8" id="KW-0812">Transmembrane</keyword>
<feature type="transmembrane region" description="Helical" evidence="8">
    <location>
        <begin position="164"/>
        <end position="196"/>
    </location>
</feature>
<name>A0A916JP39_9FLAO</name>
<evidence type="ECO:0000256" key="8">
    <source>
        <dbReference type="SAM" id="Phobius"/>
    </source>
</evidence>
<feature type="transmembrane region" description="Helical" evidence="8">
    <location>
        <begin position="82"/>
        <end position="103"/>
    </location>
</feature>
<comment type="subcellular location">
    <subcellularLocation>
        <location evidence="1">Cell membrane</location>
        <topology evidence="1">Multi-pass membrane protein</topology>
    </subcellularLocation>
</comment>
<proteinExistence type="predicted"/>
<feature type="transmembrane region" description="Helical" evidence="8">
    <location>
        <begin position="255"/>
        <end position="273"/>
    </location>
</feature>
<dbReference type="GO" id="GO:0009103">
    <property type="term" value="P:lipopolysaccharide biosynthetic process"/>
    <property type="evidence" value="ECO:0007669"/>
    <property type="project" value="UniProtKB-ARBA"/>
</dbReference>
<evidence type="ECO:0000313" key="10">
    <source>
        <dbReference type="EMBL" id="CAG5084928.1"/>
    </source>
</evidence>
<feature type="transmembrane region" description="Helical" evidence="8">
    <location>
        <begin position="279"/>
        <end position="300"/>
    </location>
</feature>
<dbReference type="EMBL" id="OU015584">
    <property type="protein sequence ID" value="CAG5084928.1"/>
    <property type="molecule type" value="Genomic_DNA"/>
</dbReference>
<feature type="transmembrane region" description="Helical" evidence="8">
    <location>
        <begin position="312"/>
        <end position="329"/>
    </location>
</feature>